<keyword evidence="4" id="KW-1015">Disulfide bond</keyword>
<accession>A0A6J1QQG6</accession>
<evidence type="ECO:0000256" key="6">
    <source>
        <dbReference type="SAM" id="MobiDB-lite"/>
    </source>
</evidence>
<evidence type="ECO:0000259" key="7">
    <source>
        <dbReference type="PROSITE" id="PS50940"/>
    </source>
</evidence>
<keyword evidence="2" id="KW-0732">Signal</keyword>
<keyword evidence="8" id="KW-1185">Reference proteome</keyword>
<dbReference type="Proteomes" id="UP000504618">
    <property type="component" value="Unplaced"/>
</dbReference>
<keyword evidence="1" id="KW-0147">Chitin-binding</keyword>
<dbReference type="GO" id="GO:0008061">
    <property type="term" value="F:chitin binding"/>
    <property type="evidence" value="ECO:0007669"/>
    <property type="project" value="UniProtKB-KW"/>
</dbReference>
<dbReference type="PROSITE" id="PS50940">
    <property type="entry name" value="CHIT_BIND_II"/>
    <property type="match status" value="2"/>
</dbReference>
<name>A0A6J1QQG6_9HYME</name>
<gene>
    <name evidence="9" type="primary">LOC112461974</name>
</gene>
<dbReference type="InterPro" id="IPR051940">
    <property type="entry name" value="Chitin_bind-dev_reg"/>
</dbReference>
<evidence type="ECO:0000256" key="3">
    <source>
        <dbReference type="ARBA" id="ARBA00022737"/>
    </source>
</evidence>
<dbReference type="RefSeq" id="XP_024883216.1">
    <property type="nucleotide sequence ID" value="XM_025027448.1"/>
</dbReference>
<sequence length="368" mass="40524">MDRNSTMLRMKRIVRTMNCYQQIQFSNNHNILLDIVRHLNVEDQVSMPTGEVVTTPLPTEGDSGSKEDSKSKESQESGSKEGSDSGESSGEIVTTPLPTEGDSGSKEDSKSKESQESGSKEGSDSGEGSGEVVTTPVLPTEDFPVSTELPTSSTIPTEIDCPIGNLTADQIVLVCPTGFRRHPKYCNVFYQCTTVNKVGVKVVVFTCPDGTIFDETKKQCVNENSVYQTRLPGYSDCINFISYAQAISKSILKAPTRKLCPRTGRFPYNKGCSNAYYECHRDAHGALQGYLFKCPNGGTFSSVSRRCERTECNSICNVSCKQRNNTSIDMNIQHAPSKGVYVTHQEMFYVGLTSPPSYSQEDKDHLKE</sequence>
<evidence type="ECO:0000256" key="2">
    <source>
        <dbReference type="ARBA" id="ARBA00022729"/>
    </source>
</evidence>
<evidence type="ECO:0000256" key="1">
    <source>
        <dbReference type="ARBA" id="ARBA00022669"/>
    </source>
</evidence>
<dbReference type="PANTHER" id="PTHR23301">
    <property type="entry name" value="CHITIN BINDING PERITROPHIN-A"/>
    <property type="match status" value="1"/>
</dbReference>
<dbReference type="GeneID" id="112461974"/>
<dbReference type="GO" id="GO:0005576">
    <property type="term" value="C:extracellular region"/>
    <property type="evidence" value="ECO:0007669"/>
    <property type="project" value="InterPro"/>
</dbReference>
<reference evidence="9" key="1">
    <citation type="submission" date="2025-08" db="UniProtKB">
        <authorList>
            <consortium name="RefSeq"/>
        </authorList>
    </citation>
    <scope>IDENTIFICATION</scope>
    <source>
        <tissue evidence="9">Whole body</tissue>
    </source>
</reference>
<dbReference type="Gene3D" id="2.170.140.10">
    <property type="entry name" value="Chitin binding domain"/>
    <property type="match status" value="2"/>
</dbReference>
<dbReference type="SMART" id="SM00494">
    <property type="entry name" value="ChtBD2"/>
    <property type="match status" value="2"/>
</dbReference>
<organism evidence="8 9">
    <name type="scientific">Temnothorax curvispinosus</name>
    <dbReference type="NCBI Taxonomy" id="300111"/>
    <lineage>
        <taxon>Eukaryota</taxon>
        <taxon>Metazoa</taxon>
        <taxon>Ecdysozoa</taxon>
        <taxon>Arthropoda</taxon>
        <taxon>Hexapoda</taxon>
        <taxon>Insecta</taxon>
        <taxon>Pterygota</taxon>
        <taxon>Neoptera</taxon>
        <taxon>Endopterygota</taxon>
        <taxon>Hymenoptera</taxon>
        <taxon>Apocrita</taxon>
        <taxon>Aculeata</taxon>
        <taxon>Formicoidea</taxon>
        <taxon>Formicidae</taxon>
        <taxon>Myrmicinae</taxon>
        <taxon>Temnothorax</taxon>
    </lineage>
</organism>
<evidence type="ECO:0000313" key="9">
    <source>
        <dbReference type="RefSeq" id="XP_024883216.1"/>
    </source>
</evidence>
<dbReference type="SUPFAM" id="SSF57625">
    <property type="entry name" value="Invertebrate chitin-binding proteins"/>
    <property type="match status" value="1"/>
</dbReference>
<dbReference type="Pfam" id="PF01607">
    <property type="entry name" value="CBM_14"/>
    <property type="match status" value="1"/>
</dbReference>
<evidence type="ECO:0000256" key="4">
    <source>
        <dbReference type="ARBA" id="ARBA00023157"/>
    </source>
</evidence>
<dbReference type="AlphaFoldDB" id="A0A6J1QQG6"/>
<feature type="compositionally biased region" description="Basic and acidic residues" evidence="6">
    <location>
        <begin position="63"/>
        <end position="83"/>
    </location>
</feature>
<feature type="domain" description="Chitin-binding type-2" evidence="7">
    <location>
        <begin position="257"/>
        <end position="318"/>
    </location>
</feature>
<evidence type="ECO:0000256" key="5">
    <source>
        <dbReference type="ARBA" id="ARBA00023180"/>
    </source>
</evidence>
<dbReference type="InterPro" id="IPR036508">
    <property type="entry name" value="Chitin-bd_dom_sf"/>
</dbReference>
<protein>
    <submittedName>
        <fullName evidence="9">Uncharacterized protein LOC112461974</fullName>
    </submittedName>
</protein>
<dbReference type="InterPro" id="IPR002557">
    <property type="entry name" value="Chitin-bd_dom"/>
</dbReference>
<dbReference type="PANTHER" id="PTHR23301:SF0">
    <property type="entry name" value="CHITIN-BINDING TYPE-2 DOMAIN-CONTAINING PROTEIN-RELATED"/>
    <property type="match status" value="1"/>
</dbReference>
<keyword evidence="5" id="KW-0325">Glycoprotein</keyword>
<evidence type="ECO:0000313" key="8">
    <source>
        <dbReference type="Proteomes" id="UP000504618"/>
    </source>
</evidence>
<feature type="compositionally biased region" description="Basic and acidic residues" evidence="6">
    <location>
        <begin position="103"/>
        <end position="123"/>
    </location>
</feature>
<dbReference type="OrthoDB" id="6020543at2759"/>
<keyword evidence="3" id="KW-0677">Repeat</keyword>
<feature type="region of interest" description="Disordered" evidence="6">
    <location>
        <begin position="47"/>
        <end position="152"/>
    </location>
</feature>
<feature type="domain" description="Chitin-binding type-2" evidence="7">
    <location>
        <begin position="172"/>
        <end position="239"/>
    </location>
</feature>
<proteinExistence type="predicted"/>